<gene>
    <name evidence="1" type="ORF">MRB53_035498</name>
</gene>
<evidence type="ECO:0000313" key="1">
    <source>
        <dbReference type="EMBL" id="KAJ8616126.1"/>
    </source>
</evidence>
<sequence length="87" mass="9916">MVAFGALDEGGRDPTRFRRKSASDAYERVEGTGTRIPSPPHHLLRIEGRLQVIIQIVRRDQRRDIGGIPRKEHGCMDEWCSPKEGYS</sequence>
<comment type="caution">
    <text evidence="1">The sequence shown here is derived from an EMBL/GenBank/DDBJ whole genome shotgun (WGS) entry which is preliminary data.</text>
</comment>
<reference evidence="1 2" key="1">
    <citation type="journal article" date="2022" name="Hortic Res">
        <title>A haplotype resolved chromosomal level avocado genome allows analysis of novel avocado genes.</title>
        <authorList>
            <person name="Nath O."/>
            <person name="Fletcher S.J."/>
            <person name="Hayward A."/>
            <person name="Shaw L.M."/>
            <person name="Masouleh A.K."/>
            <person name="Furtado A."/>
            <person name="Henry R.J."/>
            <person name="Mitter N."/>
        </authorList>
    </citation>
    <scope>NUCLEOTIDE SEQUENCE [LARGE SCALE GENOMIC DNA]</scope>
    <source>
        <strain evidence="2">cv. Hass</strain>
    </source>
</reference>
<proteinExistence type="predicted"/>
<keyword evidence="2" id="KW-1185">Reference proteome</keyword>
<evidence type="ECO:0000313" key="2">
    <source>
        <dbReference type="Proteomes" id="UP001234297"/>
    </source>
</evidence>
<organism evidence="1 2">
    <name type="scientific">Persea americana</name>
    <name type="common">Avocado</name>
    <dbReference type="NCBI Taxonomy" id="3435"/>
    <lineage>
        <taxon>Eukaryota</taxon>
        <taxon>Viridiplantae</taxon>
        <taxon>Streptophyta</taxon>
        <taxon>Embryophyta</taxon>
        <taxon>Tracheophyta</taxon>
        <taxon>Spermatophyta</taxon>
        <taxon>Magnoliopsida</taxon>
        <taxon>Magnoliidae</taxon>
        <taxon>Laurales</taxon>
        <taxon>Lauraceae</taxon>
        <taxon>Persea</taxon>
    </lineage>
</organism>
<accession>A0ACC2K4U9</accession>
<dbReference type="EMBL" id="CM056820">
    <property type="protein sequence ID" value="KAJ8616126.1"/>
    <property type="molecule type" value="Genomic_DNA"/>
</dbReference>
<protein>
    <submittedName>
        <fullName evidence="1">Uncharacterized protein</fullName>
    </submittedName>
</protein>
<dbReference type="Proteomes" id="UP001234297">
    <property type="component" value="Chromosome 12"/>
</dbReference>
<name>A0ACC2K4U9_PERAE</name>